<dbReference type="CDD" id="cd00174">
    <property type="entry name" value="SH3"/>
    <property type="match status" value="2"/>
</dbReference>
<dbReference type="OrthoDB" id="9808890at2"/>
<dbReference type="Gene3D" id="2.40.420.20">
    <property type="match status" value="1"/>
</dbReference>
<dbReference type="EMBL" id="FQWX01000005">
    <property type="protein sequence ID" value="SHG66378.1"/>
    <property type="molecule type" value="Genomic_DNA"/>
</dbReference>
<protein>
    <submittedName>
        <fullName evidence="5">Uncharacterized conserved protein YgiM, contains N-terminal SH3 domain, DUF1202 family</fullName>
    </submittedName>
</protein>
<dbReference type="PROSITE" id="PS51781">
    <property type="entry name" value="SH3B"/>
    <property type="match status" value="2"/>
</dbReference>
<evidence type="ECO:0000259" key="4">
    <source>
        <dbReference type="PROSITE" id="PS51781"/>
    </source>
</evidence>
<sequence length="385" mass="42178">MKKPKKIIVTVVAVLIVVTSLGVLKIKANIKKATAEAEKNNKNEVVTVKEGKLGLKVSATGSIVPKDKNNPNYNNLILELEVDELDIAKIKKDQAVEIEVDALKGELLEGRVTEIADSAGTAFQEEGSMPGAVTGAATGGVSSYIVKVSLPNQIIETAVVDTDNLTLREGQGKKYLAITELKRDDKLEVIEKDDDWYKVKTPDQKIGWANKSNIKITGIKPDSNGVASKNTVNVREKASGSSDIKVKIIKGEQLEVLEKDGNWYKVRLDEGIEGWVNKEDIKASNLKAGMNASANISIVQKDDALYLPIKGIVKKDDGKYYVKPLKASKDKSIEIGIRNEDYIEIKEGLNKGDKIEITKNKKSKDDKQGPMNFDGDDNEEGKDEE</sequence>
<reference evidence="6" key="1">
    <citation type="submission" date="2016-11" db="EMBL/GenBank/DDBJ databases">
        <authorList>
            <person name="Varghese N."/>
            <person name="Submissions S."/>
        </authorList>
    </citation>
    <scope>NUCLEOTIDE SEQUENCE [LARGE SCALE GENOMIC DNA]</scope>
    <source>
        <strain evidence="6">DSM 2635</strain>
    </source>
</reference>
<dbReference type="InterPro" id="IPR001452">
    <property type="entry name" value="SH3_domain"/>
</dbReference>
<dbReference type="GO" id="GO:0015562">
    <property type="term" value="F:efflux transmembrane transporter activity"/>
    <property type="evidence" value="ECO:0007669"/>
    <property type="project" value="TreeGrafter"/>
</dbReference>
<feature type="compositionally biased region" description="Basic and acidic residues" evidence="2">
    <location>
        <begin position="358"/>
        <end position="368"/>
    </location>
</feature>
<gene>
    <name evidence="5" type="ORF">SAMN04488530_10521</name>
</gene>
<evidence type="ECO:0000313" key="5">
    <source>
        <dbReference type="EMBL" id="SHG66378.1"/>
    </source>
</evidence>
<evidence type="ECO:0000313" key="6">
    <source>
        <dbReference type="Proteomes" id="UP000243255"/>
    </source>
</evidence>
<dbReference type="PROSITE" id="PS50002">
    <property type="entry name" value="SH3"/>
    <property type="match status" value="1"/>
</dbReference>
<dbReference type="InterPro" id="IPR003646">
    <property type="entry name" value="SH3-like_bac-type"/>
</dbReference>
<dbReference type="SMART" id="SM00287">
    <property type="entry name" value="SH3b"/>
    <property type="match status" value="2"/>
</dbReference>
<feature type="compositionally biased region" description="Acidic residues" evidence="2">
    <location>
        <begin position="374"/>
        <end position="385"/>
    </location>
</feature>
<feature type="domain" description="SH3b" evidence="4">
    <location>
        <begin position="155"/>
        <end position="218"/>
    </location>
</feature>
<dbReference type="Pfam" id="PF08239">
    <property type="entry name" value="SH3_3"/>
    <property type="match status" value="2"/>
</dbReference>
<dbReference type="Gene3D" id="2.40.30.170">
    <property type="match status" value="1"/>
</dbReference>
<accession>A0A1M5LMV2</accession>
<organism evidence="5 6">
    <name type="scientific">Asaccharospora irregularis DSM 2635</name>
    <dbReference type="NCBI Taxonomy" id="1121321"/>
    <lineage>
        <taxon>Bacteria</taxon>
        <taxon>Bacillati</taxon>
        <taxon>Bacillota</taxon>
        <taxon>Clostridia</taxon>
        <taxon>Peptostreptococcales</taxon>
        <taxon>Peptostreptococcaceae</taxon>
        <taxon>Asaccharospora</taxon>
    </lineage>
</organism>
<dbReference type="PANTHER" id="PTHR30469:SF33">
    <property type="entry name" value="SLR1207 PROTEIN"/>
    <property type="match status" value="1"/>
</dbReference>
<proteinExistence type="predicted"/>
<keyword evidence="1" id="KW-0728">SH3 domain</keyword>
<evidence type="ECO:0000256" key="2">
    <source>
        <dbReference type="SAM" id="MobiDB-lite"/>
    </source>
</evidence>
<dbReference type="Proteomes" id="UP000243255">
    <property type="component" value="Unassembled WGS sequence"/>
</dbReference>
<feature type="domain" description="SH3" evidence="3">
    <location>
        <begin position="153"/>
        <end position="219"/>
    </location>
</feature>
<keyword evidence="6" id="KW-1185">Reference proteome</keyword>
<name>A0A1M5LMV2_9FIRM</name>
<dbReference type="STRING" id="1121321.SAMN04488530_10521"/>
<dbReference type="InterPro" id="IPR058636">
    <property type="entry name" value="Beta-barrel_YknX"/>
</dbReference>
<dbReference type="Gene3D" id="2.30.30.40">
    <property type="entry name" value="SH3 Domains"/>
    <property type="match status" value="2"/>
</dbReference>
<dbReference type="GO" id="GO:1990281">
    <property type="term" value="C:efflux pump complex"/>
    <property type="evidence" value="ECO:0007669"/>
    <property type="project" value="TreeGrafter"/>
</dbReference>
<dbReference type="Pfam" id="PF25990">
    <property type="entry name" value="Beta-barrel_YknX"/>
    <property type="match status" value="1"/>
</dbReference>
<dbReference type="RefSeq" id="WP_073124323.1">
    <property type="nucleotide sequence ID" value="NZ_BAABCH010000026.1"/>
</dbReference>
<dbReference type="PANTHER" id="PTHR30469">
    <property type="entry name" value="MULTIDRUG RESISTANCE PROTEIN MDTA"/>
    <property type="match status" value="1"/>
</dbReference>
<evidence type="ECO:0000256" key="1">
    <source>
        <dbReference type="ARBA" id="ARBA00022443"/>
    </source>
</evidence>
<dbReference type="AlphaFoldDB" id="A0A1M5LMV2"/>
<feature type="region of interest" description="Disordered" evidence="2">
    <location>
        <begin position="358"/>
        <end position="385"/>
    </location>
</feature>
<evidence type="ECO:0000259" key="3">
    <source>
        <dbReference type="PROSITE" id="PS50002"/>
    </source>
</evidence>
<feature type="domain" description="SH3b" evidence="4">
    <location>
        <begin position="221"/>
        <end position="285"/>
    </location>
</feature>